<name>A0A2G9YKR3_9BACT</name>
<dbReference type="PROSITE" id="PS50972">
    <property type="entry name" value="PTERIN_BINDING"/>
    <property type="match status" value="1"/>
</dbReference>
<sequence length="402" mass="43894">MRILSVSNRGALKKLMQDINVDPYGVKIMLPKAQSYLLKINSLSNISANILKQEMLSLGGDAALSADALTGRVKKTGCLVMGNLSQFTRLRYKLNKQPFGLSKLAQDLNLTLKNYQKASFQLKAGRYRLNLGNRSYIMGIVNVTPDSFSGDGLYKLTNLRTCELTNYIVDYAEGMVRDGADIIDVGGESSRPGAKPVSLKDEISRVIPVIKSLAKKINIPISVDTCKPEVARASLDNGASLVNDISGLRDIKMAKIVSRYKAGVVIMHMLGCPRSMQKTPKYNSLVDDIIAYLESAVRKAEELGVSRESIIIDPGIGFGKTLEHNLEILKRLEEFKSLGKPILIGASRKSFIGKILHAEPDNRLFGTVASCVTACANGANIVRVHDVKAVKEALKVADSIKR</sequence>
<dbReference type="GO" id="GO:0046654">
    <property type="term" value="P:tetrahydrofolate biosynthetic process"/>
    <property type="evidence" value="ECO:0007669"/>
    <property type="project" value="TreeGrafter"/>
</dbReference>
<evidence type="ECO:0000256" key="10">
    <source>
        <dbReference type="ARBA" id="ARBA00022909"/>
    </source>
</evidence>
<comment type="catalytic activity">
    <reaction evidence="1">
        <text>(7,8-dihydropterin-6-yl)methyl diphosphate + 4-aminobenzoate = 7,8-dihydropteroate + diphosphate</text>
        <dbReference type="Rhea" id="RHEA:19949"/>
        <dbReference type="ChEBI" id="CHEBI:17836"/>
        <dbReference type="ChEBI" id="CHEBI:17839"/>
        <dbReference type="ChEBI" id="CHEBI:33019"/>
        <dbReference type="ChEBI" id="CHEBI:72950"/>
        <dbReference type="EC" id="2.5.1.15"/>
    </reaction>
</comment>
<evidence type="ECO:0000313" key="14">
    <source>
        <dbReference type="Proteomes" id="UP000231292"/>
    </source>
</evidence>
<dbReference type="Proteomes" id="UP000231292">
    <property type="component" value="Unassembled WGS sequence"/>
</dbReference>
<dbReference type="GO" id="GO:0005829">
    <property type="term" value="C:cytosol"/>
    <property type="evidence" value="ECO:0007669"/>
    <property type="project" value="TreeGrafter"/>
</dbReference>
<evidence type="ECO:0000256" key="1">
    <source>
        <dbReference type="ARBA" id="ARBA00000012"/>
    </source>
</evidence>
<evidence type="ECO:0000256" key="9">
    <source>
        <dbReference type="ARBA" id="ARBA00022842"/>
    </source>
</evidence>
<accession>A0A2G9YKR3</accession>
<comment type="caution">
    <text evidence="13">The sequence shown here is derived from an EMBL/GenBank/DDBJ whole genome shotgun (WGS) entry which is preliminary data.</text>
</comment>
<keyword evidence="8" id="KW-0479">Metal-binding</keyword>
<dbReference type="InterPro" id="IPR011005">
    <property type="entry name" value="Dihydropteroate_synth-like_sf"/>
</dbReference>
<dbReference type="PANTHER" id="PTHR20941">
    <property type="entry name" value="FOLATE SYNTHESIS PROTEINS"/>
    <property type="match status" value="1"/>
</dbReference>
<dbReference type="InterPro" id="IPR006390">
    <property type="entry name" value="DHP_synth_dom"/>
</dbReference>
<evidence type="ECO:0000313" key="13">
    <source>
        <dbReference type="EMBL" id="PIP19814.1"/>
    </source>
</evidence>
<reference evidence="13 14" key="1">
    <citation type="submission" date="2017-09" db="EMBL/GenBank/DDBJ databases">
        <title>Depth-based differentiation of microbial function through sediment-hosted aquifers and enrichment of novel symbionts in the deep terrestrial subsurface.</title>
        <authorList>
            <person name="Probst A.J."/>
            <person name="Ladd B."/>
            <person name="Jarett J.K."/>
            <person name="Geller-Mcgrath D.E."/>
            <person name="Sieber C.M."/>
            <person name="Emerson J.B."/>
            <person name="Anantharaman K."/>
            <person name="Thomas B.C."/>
            <person name="Malmstrom R."/>
            <person name="Stieglmeier M."/>
            <person name="Klingl A."/>
            <person name="Woyke T."/>
            <person name="Ryan C.M."/>
            <person name="Banfield J.F."/>
        </authorList>
    </citation>
    <scope>NUCLEOTIDE SEQUENCE [LARGE SCALE GENOMIC DNA]</scope>
    <source>
        <strain evidence="13">CG23_combo_of_CG06-09_8_20_14_all_41_10</strain>
    </source>
</reference>
<evidence type="ECO:0000256" key="4">
    <source>
        <dbReference type="ARBA" id="ARBA00009503"/>
    </source>
</evidence>
<evidence type="ECO:0000256" key="3">
    <source>
        <dbReference type="ARBA" id="ARBA00004763"/>
    </source>
</evidence>
<organism evidence="13 14">
    <name type="scientific">Candidatus Sherwoodlollariibacterium unditelluris</name>
    <dbReference type="NCBI Taxonomy" id="1974757"/>
    <lineage>
        <taxon>Bacteria</taxon>
        <taxon>Pseudomonadati</taxon>
        <taxon>Candidatus Omnitrophota</taxon>
        <taxon>Candidatus Sherwoodlollariibacterium</taxon>
    </lineage>
</organism>
<dbReference type="SUPFAM" id="SSF51717">
    <property type="entry name" value="Dihydropteroate synthetase-like"/>
    <property type="match status" value="1"/>
</dbReference>
<dbReference type="GO" id="GO:0046872">
    <property type="term" value="F:metal ion binding"/>
    <property type="evidence" value="ECO:0007669"/>
    <property type="project" value="UniProtKB-KW"/>
</dbReference>
<keyword evidence="10" id="KW-0289">Folate biosynthesis</keyword>
<dbReference type="Pfam" id="PF00809">
    <property type="entry name" value="Pterin_bind"/>
    <property type="match status" value="1"/>
</dbReference>
<keyword evidence="7" id="KW-0808">Transferase</keyword>
<evidence type="ECO:0000256" key="2">
    <source>
        <dbReference type="ARBA" id="ARBA00001946"/>
    </source>
</evidence>
<dbReference type="GO" id="GO:0004156">
    <property type="term" value="F:dihydropteroate synthase activity"/>
    <property type="evidence" value="ECO:0007669"/>
    <property type="project" value="UniProtKB-EC"/>
</dbReference>
<evidence type="ECO:0000256" key="11">
    <source>
        <dbReference type="ARBA" id="ARBA00030193"/>
    </source>
</evidence>
<dbReference type="AlphaFoldDB" id="A0A2G9YKR3"/>
<dbReference type="PROSITE" id="PS00793">
    <property type="entry name" value="DHPS_2"/>
    <property type="match status" value="1"/>
</dbReference>
<dbReference type="InterPro" id="IPR045031">
    <property type="entry name" value="DHP_synth-like"/>
</dbReference>
<dbReference type="FunFam" id="3.20.20.20:FF:000006">
    <property type="entry name" value="Dihydropteroate synthase"/>
    <property type="match status" value="1"/>
</dbReference>
<evidence type="ECO:0000256" key="7">
    <source>
        <dbReference type="ARBA" id="ARBA00022679"/>
    </source>
</evidence>
<evidence type="ECO:0000259" key="12">
    <source>
        <dbReference type="PROSITE" id="PS50972"/>
    </source>
</evidence>
<comment type="pathway">
    <text evidence="3">Cofactor biosynthesis; tetrahydrofolate biosynthesis; 7,8-dihydrofolate from 2-amino-4-hydroxy-6-hydroxymethyl-7,8-dihydropteridine diphosphate and 4-aminobenzoate: step 1/2.</text>
</comment>
<feature type="domain" description="Pterin-binding" evidence="12">
    <location>
        <begin position="135"/>
        <end position="395"/>
    </location>
</feature>
<evidence type="ECO:0000256" key="8">
    <source>
        <dbReference type="ARBA" id="ARBA00022723"/>
    </source>
</evidence>
<protein>
    <recommendedName>
        <fullName evidence="6">Dihydropteroate synthase</fullName>
        <ecNumber evidence="5">2.5.1.15</ecNumber>
    </recommendedName>
    <alternativeName>
        <fullName evidence="11">Dihydropteroate pyrophosphorylase</fullName>
    </alternativeName>
</protein>
<dbReference type="NCBIfam" id="TIGR01496">
    <property type="entry name" value="DHPS"/>
    <property type="match status" value="1"/>
</dbReference>
<evidence type="ECO:0000256" key="5">
    <source>
        <dbReference type="ARBA" id="ARBA00012458"/>
    </source>
</evidence>
<dbReference type="CDD" id="cd00739">
    <property type="entry name" value="DHPS"/>
    <property type="match status" value="1"/>
</dbReference>
<gene>
    <name evidence="13" type="primary">folP</name>
    <name evidence="13" type="ORF">COX41_00855</name>
</gene>
<comment type="similarity">
    <text evidence="4">Belongs to the DHPS family.</text>
</comment>
<dbReference type="EMBL" id="PCRK01000015">
    <property type="protein sequence ID" value="PIP19814.1"/>
    <property type="molecule type" value="Genomic_DNA"/>
</dbReference>
<dbReference type="InterPro" id="IPR000489">
    <property type="entry name" value="Pterin-binding_dom"/>
</dbReference>
<keyword evidence="9" id="KW-0460">Magnesium</keyword>
<dbReference type="EC" id="2.5.1.15" evidence="5"/>
<evidence type="ECO:0000256" key="6">
    <source>
        <dbReference type="ARBA" id="ARBA00016919"/>
    </source>
</evidence>
<dbReference type="PANTHER" id="PTHR20941:SF1">
    <property type="entry name" value="FOLIC ACID SYNTHESIS PROTEIN FOL1"/>
    <property type="match status" value="1"/>
</dbReference>
<comment type="cofactor">
    <cofactor evidence="2">
        <name>Mg(2+)</name>
        <dbReference type="ChEBI" id="CHEBI:18420"/>
    </cofactor>
</comment>
<dbReference type="Gene3D" id="3.20.20.20">
    <property type="entry name" value="Dihydropteroate synthase-like"/>
    <property type="match status" value="1"/>
</dbReference>
<dbReference type="GO" id="GO:0046656">
    <property type="term" value="P:folic acid biosynthetic process"/>
    <property type="evidence" value="ECO:0007669"/>
    <property type="project" value="UniProtKB-KW"/>
</dbReference>
<proteinExistence type="inferred from homology"/>